<dbReference type="EMBL" id="PNHQ01000009">
    <property type="protein sequence ID" value="PMC79819.1"/>
    <property type="molecule type" value="Genomic_DNA"/>
</dbReference>
<dbReference type="RefSeq" id="WP_102199167.1">
    <property type="nucleotide sequence ID" value="NZ_PNHQ01000009.1"/>
</dbReference>
<dbReference type="Pfam" id="PF00923">
    <property type="entry name" value="TAL_FSA"/>
    <property type="match status" value="1"/>
</dbReference>
<proteinExistence type="predicted"/>
<dbReference type="InterPro" id="IPR013785">
    <property type="entry name" value="Aldolase_TIM"/>
</dbReference>
<reference evidence="2 3" key="1">
    <citation type="submission" date="2017-09" db="EMBL/GenBank/DDBJ databases">
        <title>Bacterial strain isolated from the female urinary microbiota.</title>
        <authorList>
            <person name="Thomas-White K."/>
            <person name="Kumar N."/>
            <person name="Forster S."/>
            <person name="Putonti C."/>
            <person name="Lawley T."/>
            <person name="Wolfe A.J."/>
        </authorList>
    </citation>
    <scope>NUCLEOTIDE SEQUENCE [LARGE SCALE GENOMIC DNA]</scope>
    <source>
        <strain evidence="2 3">UMB0240</strain>
    </source>
</reference>
<dbReference type="InterPro" id="IPR011861">
    <property type="entry name" value="Transald_staph-type"/>
</dbReference>
<organism evidence="2 3">
    <name type="scientific">Aerococcus viridans</name>
    <dbReference type="NCBI Taxonomy" id="1377"/>
    <lineage>
        <taxon>Bacteria</taxon>
        <taxon>Bacillati</taxon>
        <taxon>Bacillota</taxon>
        <taxon>Bacilli</taxon>
        <taxon>Lactobacillales</taxon>
        <taxon>Aerococcaceae</taxon>
        <taxon>Aerococcus</taxon>
    </lineage>
</organism>
<sequence>MVKIFTDGANIDEMLNDLKSPTVTGVTTNPSLMKSAGITDYIEFANKVVANIKDYPISFEVFSDDIQVMKQEAEKIASIADNVYVKIPVMNTKGESTSELIKELSGKGIKLNITAIFTLDQVEEVVNSLQDGVPSIVSVFAGRIADTGVDPIPLMKKALSITSQKEGCELLWASTREILNIYQANDIGVDIVTVPPALLKKYDKLKDKDLYEYSLETVDGFVKDGKELGYSIL</sequence>
<dbReference type="NCBIfam" id="TIGR02134">
    <property type="entry name" value="transald_staph"/>
    <property type="match status" value="1"/>
</dbReference>
<dbReference type="InterPro" id="IPR018225">
    <property type="entry name" value="Transaldolase_AS"/>
</dbReference>
<dbReference type="Gene3D" id="3.20.20.70">
    <property type="entry name" value="Aldolase class I"/>
    <property type="match status" value="1"/>
</dbReference>
<dbReference type="AlphaFoldDB" id="A0A2N6UDZ6"/>
<evidence type="ECO:0000256" key="1">
    <source>
        <dbReference type="ARBA" id="ARBA00023270"/>
    </source>
</evidence>
<keyword evidence="3" id="KW-1185">Reference proteome</keyword>
<dbReference type="OrthoDB" id="9807051at2"/>
<dbReference type="PANTHER" id="PTHR10683">
    <property type="entry name" value="TRANSALDOLASE"/>
    <property type="match status" value="1"/>
</dbReference>
<evidence type="ECO:0000313" key="3">
    <source>
        <dbReference type="Proteomes" id="UP000235701"/>
    </source>
</evidence>
<dbReference type="Proteomes" id="UP000235701">
    <property type="component" value="Unassembled WGS sequence"/>
</dbReference>
<dbReference type="PANTHER" id="PTHR10683:SF40">
    <property type="entry name" value="FRUCTOSE-6-PHOSPHATE ALDOLASE 1-RELATED"/>
    <property type="match status" value="1"/>
</dbReference>
<name>A0A2N6UDZ6_9LACT</name>
<evidence type="ECO:0000313" key="2">
    <source>
        <dbReference type="EMBL" id="PMC79819.1"/>
    </source>
</evidence>
<keyword evidence="1" id="KW-0704">Schiff base</keyword>
<dbReference type="PROSITE" id="PS01054">
    <property type="entry name" value="TRANSALDOLASE_1"/>
    <property type="match status" value="1"/>
</dbReference>
<accession>A0A2N6UDZ6</accession>
<dbReference type="GO" id="GO:0005975">
    <property type="term" value="P:carbohydrate metabolic process"/>
    <property type="evidence" value="ECO:0007669"/>
    <property type="project" value="InterPro"/>
</dbReference>
<gene>
    <name evidence="2" type="ORF">CJ191_05015</name>
</gene>
<protein>
    <submittedName>
        <fullName evidence="2">Transaldolase</fullName>
    </submittedName>
</protein>
<dbReference type="InterPro" id="IPR001585">
    <property type="entry name" value="TAL/FSA"/>
</dbReference>
<comment type="caution">
    <text evidence="2">The sequence shown here is derived from an EMBL/GenBank/DDBJ whole genome shotgun (WGS) entry which is preliminary data.</text>
</comment>
<dbReference type="SUPFAM" id="SSF51569">
    <property type="entry name" value="Aldolase"/>
    <property type="match status" value="1"/>
</dbReference>